<organism evidence="1 2">
    <name type="scientific">Pedobacter zeae</name>
    <dbReference type="NCBI Taxonomy" id="1737356"/>
    <lineage>
        <taxon>Bacteria</taxon>
        <taxon>Pseudomonadati</taxon>
        <taxon>Bacteroidota</taxon>
        <taxon>Sphingobacteriia</taxon>
        <taxon>Sphingobacteriales</taxon>
        <taxon>Sphingobacteriaceae</taxon>
        <taxon>Pedobacter</taxon>
    </lineage>
</organism>
<accession>A0A7W6K9G7</accession>
<evidence type="ECO:0000313" key="2">
    <source>
        <dbReference type="Proteomes" id="UP000532273"/>
    </source>
</evidence>
<comment type="caution">
    <text evidence="1">The sequence shown here is derived from an EMBL/GenBank/DDBJ whole genome shotgun (WGS) entry which is preliminary data.</text>
</comment>
<evidence type="ECO:0000313" key="1">
    <source>
        <dbReference type="EMBL" id="MBB4107545.1"/>
    </source>
</evidence>
<protein>
    <submittedName>
        <fullName evidence="1">Uncharacterized protein</fullName>
    </submittedName>
</protein>
<proteinExistence type="predicted"/>
<dbReference type="AlphaFoldDB" id="A0A7W6K9G7"/>
<name>A0A7W6K9G7_9SPHI</name>
<gene>
    <name evidence="1" type="ORF">GGQ60_001526</name>
</gene>
<reference evidence="1 2" key="1">
    <citation type="submission" date="2020-08" db="EMBL/GenBank/DDBJ databases">
        <title>Genomic Encyclopedia of Type Strains, Phase IV (KMG-IV): sequencing the most valuable type-strain genomes for metagenomic binning, comparative biology and taxonomic classification.</title>
        <authorList>
            <person name="Goeker M."/>
        </authorList>
    </citation>
    <scope>NUCLEOTIDE SEQUENCE [LARGE SCALE GENOMIC DNA]</scope>
    <source>
        <strain evidence="1 2">DSM 100774</strain>
    </source>
</reference>
<dbReference type="Proteomes" id="UP000532273">
    <property type="component" value="Unassembled WGS sequence"/>
</dbReference>
<sequence>MDFSGMLEGYTVISDFCNKYFGSTTYNSK</sequence>
<dbReference type="EMBL" id="JACIEF010000002">
    <property type="protein sequence ID" value="MBB4107545.1"/>
    <property type="molecule type" value="Genomic_DNA"/>
</dbReference>